<dbReference type="GeneID" id="17282217"/>
<dbReference type="KEGG" id="ehx:EMIHUDRAFT_351948"/>
<evidence type="ECO:0000313" key="3">
    <source>
        <dbReference type="EnsemblProtists" id="EOD36947"/>
    </source>
</evidence>
<dbReference type="AlphaFoldDB" id="A0A0D3KMG2"/>
<feature type="region of interest" description="Disordered" evidence="1">
    <location>
        <begin position="184"/>
        <end position="203"/>
    </location>
</feature>
<evidence type="ECO:0000259" key="2">
    <source>
        <dbReference type="PROSITE" id="PS50172"/>
    </source>
</evidence>
<dbReference type="RefSeq" id="XP_005789376.1">
    <property type="nucleotide sequence ID" value="XM_005789319.1"/>
</dbReference>
<evidence type="ECO:0000256" key="1">
    <source>
        <dbReference type="SAM" id="MobiDB-lite"/>
    </source>
</evidence>
<dbReference type="EnsemblProtists" id="EOD36947">
    <property type="protein sequence ID" value="EOD36947"/>
    <property type="gene ID" value="EMIHUDRAFT_351948"/>
</dbReference>
<proteinExistence type="predicted"/>
<sequence>MPKTLDSWLLPAKAAAPGGSSERSLDPVQAPATAAAPQANINVPSVAAPAALLVTPEAPLRGSVIAFAGWKGAEDELADLRNEILSAGGRLETSAAGHPGADPPTHLLLGPSTQPDEEGPMTTRMREEGVPVVDAAWVTQQCALAVVPGAGTAEGSLADASGEETEEEEPRLDDDAAAQVEFEADFASTVPTPSSLPADYDDRWDRSHVRLPCSPRARCADGTTAPEAPR</sequence>
<reference evidence="4" key="1">
    <citation type="journal article" date="2013" name="Nature">
        <title>Pan genome of the phytoplankton Emiliania underpins its global distribution.</title>
        <authorList>
            <person name="Read B.A."/>
            <person name="Kegel J."/>
            <person name="Klute M.J."/>
            <person name="Kuo A."/>
            <person name="Lefebvre S.C."/>
            <person name="Maumus F."/>
            <person name="Mayer C."/>
            <person name="Miller J."/>
            <person name="Monier A."/>
            <person name="Salamov A."/>
            <person name="Young J."/>
            <person name="Aguilar M."/>
            <person name="Claverie J.M."/>
            <person name="Frickenhaus S."/>
            <person name="Gonzalez K."/>
            <person name="Herman E.K."/>
            <person name="Lin Y.C."/>
            <person name="Napier J."/>
            <person name="Ogata H."/>
            <person name="Sarno A.F."/>
            <person name="Shmutz J."/>
            <person name="Schroeder D."/>
            <person name="de Vargas C."/>
            <person name="Verret F."/>
            <person name="von Dassow P."/>
            <person name="Valentin K."/>
            <person name="Van de Peer Y."/>
            <person name="Wheeler G."/>
            <person name="Dacks J.B."/>
            <person name="Delwiche C.F."/>
            <person name="Dyhrman S.T."/>
            <person name="Glockner G."/>
            <person name="John U."/>
            <person name="Richards T."/>
            <person name="Worden A.Z."/>
            <person name="Zhang X."/>
            <person name="Grigoriev I.V."/>
            <person name="Allen A.E."/>
            <person name="Bidle K."/>
            <person name="Borodovsky M."/>
            <person name="Bowler C."/>
            <person name="Brownlee C."/>
            <person name="Cock J.M."/>
            <person name="Elias M."/>
            <person name="Gladyshev V.N."/>
            <person name="Groth M."/>
            <person name="Guda C."/>
            <person name="Hadaegh A."/>
            <person name="Iglesias-Rodriguez M.D."/>
            <person name="Jenkins J."/>
            <person name="Jones B.M."/>
            <person name="Lawson T."/>
            <person name="Leese F."/>
            <person name="Lindquist E."/>
            <person name="Lobanov A."/>
            <person name="Lomsadze A."/>
            <person name="Malik S.B."/>
            <person name="Marsh M.E."/>
            <person name="Mackinder L."/>
            <person name="Mock T."/>
            <person name="Mueller-Roeber B."/>
            <person name="Pagarete A."/>
            <person name="Parker M."/>
            <person name="Probert I."/>
            <person name="Quesneville H."/>
            <person name="Raines C."/>
            <person name="Rensing S.A."/>
            <person name="Riano-Pachon D.M."/>
            <person name="Richier S."/>
            <person name="Rokitta S."/>
            <person name="Shiraiwa Y."/>
            <person name="Soanes D.M."/>
            <person name="van der Giezen M."/>
            <person name="Wahlund T.M."/>
            <person name="Williams B."/>
            <person name="Wilson W."/>
            <person name="Wolfe G."/>
            <person name="Wurch L.L."/>
        </authorList>
    </citation>
    <scope>NUCLEOTIDE SEQUENCE</scope>
</reference>
<feature type="region of interest" description="Disordered" evidence="1">
    <location>
        <begin position="153"/>
        <end position="175"/>
    </location>
</feature>
<feature type="compositionally biased region" description="Acidic residues" evidence="1">
    <location>
        <begin position="161"/>
        <end position="175"/>
    </location>
</feature>
<name>A0A0D3KMG2_EMIH1</name>
<reference evidence="3" key="2">
    <citation type="submission" date="2024-10" db="UniProtKB">
        <authorList>
            <consortium name="EnsemblProtists"/>
        </authorList>
    </citation>
    <scope>IDENTIFICATION</scope>
</reference>
<dbReference type="HOGENOM" id="CLU_1206725_0_0_1"/>
<feature type="region of interest" description="Disordered" evidence="1">
    <location>
        <begin position="92"/>
        <end position="122"/>
    </location>
</feature>
<feature type="region of interest" description="Disordered" evidence="1">
    <location>
        <begin position="1"/>
        <end position="34"/>
    </location>
</feature>
<feature type="domain" description="BRCT" evidence="2">
    <location>
        <begin position="55"/>
        <end position="140"/>
    </location>
</feature>
<protein>
    <recommendedName>
        <fullName evidence="2">BRCT domain-containing protein</fullName>
    </recommendedName>
</protein>
<dbReference type="Proteomes" id="UP000013827">
    <property type="component" value="Unassembled WGS sequence"/>
</dbReference>
<dbReference type="PaxDb" id="2903-EOD36947"/>
<accession>A0A0D3KMG2</accession>
<dbReference type="PROSITE" id="PS50172">
    <property type="entry name" value="BRCT"/>
    <property type="match status" value="1"/>
</dbReference>
<keyword evidence="4" id="KW-1185">Reference proteome</keyword>
<dbReference type="InterPro" id="IPR001357">
    <property type="entry name" value="BRCT_dom"/>
</dbReference>
<evidence type="ECO:0000313" key="4">
    <source>
        <dbReference type="Proteomes" id="UP000013827"/>
    </source>
</evidence>
<organism evidence="3 4">
    <name type="scientific">Emiliania huxleyi (strain CCMP1516)</name>
    <dbReference type="NCBI Taxonomy" id="280463"/>
    <lineage>
        <taxon>Eukaryota</taxon>
        <taxon>Haptista</taxon>
        <taxon>Haptophyta</taxon>
        <taxon>Prymnesiophyceae</taxon>
        <taxon>Isochrysidales</taxon>
        <taxon>Noelaerhabdaceae</taxon>
        <taxon>Emiliania</taxon>
    </lineage>
</organism>